<proteinExistence type="predicted"/>
<dbReference type="Pfam" id="PF12728">
    <property type="entry name" value="HTH_17"/>
    <property type="match status" value="1"/>
</dbReference>
<dbReference type="Proteomes" id="UP000307087">
    <property type="component" value="Unassembled WGS sequence"/>
</dbReference>
<dbReference type="EMBL" id="STGW01000005">
    <property type="protein sequence ID" value="THV13370.1"/>
    <property type="molecule type" value="Genomic_DNA"/>
</dbReference>
<dbReference type="GO" id="GO:0003677">
    <property type="term" value="F:DNA binding"/>
    <property type="evidence" value="ECO:0007669"/>
    <property type="project" value="InterPro"/>
</dbReference>
<dbReference type="InterPro" id="IPR041657">
    <property type="entry name" value="HTH_17"/>
</dbReference>
<sequence length="71" mass="7727">MSTSPGQRRLVSLDEAANYLGVNVLTIRRRIAAGELDAFRVGRSQKAPIRVDLAQIDNELLRPIPAAEAGK</sequence>
<reference evidence="2 3" key="1">
    <citation type="journal article" date="2009" name="Int. J. Syst. Evol. Microbiol.">
        <title>Nocardioides caeni sp. nov., isolated from wastewater.</title>
        <authorList>
            <person name="Yoon J.H."/>
            <person name="Kang S.J."/>
            <person name="Park S."/>
            <person name="Kim W."/>
            <person name="Oh T.K."/>
        </authorList>
    </citation>
    <scope>NUCLEOTIDE SEQUENCE [LARGE SCALE GENOMIC DNA]</scope>
    <source>
        <strain evidence="2 3">DSM 23134</strain>
    </source>
</reference>
<evidence type="ECO:0000313" key="2">
    <source>
        <dbReference type="EMBL" id="THV13370.1"/>
    </source>
</evidence>
<dbReference type="OrthoDB" id="4870800at2"/>
<dbReference type="NCBIfam" id="TIGR01764">
    <property type="entry name" value="excise"/>
    <property type="match status" value="1"/>
</dbReference>
<comment type="caution">
    <text evidence="2">The sequence shown here is derived from an EMBL/GenBank/DDBJ whole genome shotgun (WGS) entry which is preliminary data.</text>
</comment>
<evidence type="ECO:0000259" key="1">
    <source>
        <dbReference type="Pfam" id="PF12728"/>
    </source>
</evidence>
<evidence type="ECO:0000313" key="3">
    <source>
        <dbReference type="Proteomes" id="UP000307087"/>
    </source>
</evidence>
<name>A0A4S8NAN6_9ACTN</name>
<accession>A0A4S8NAN6</accession>
<dbReference type="InterPro" id="IPR010093">
    <property type="entry name" value="SinI_DNA-bd"/>
</dbReference>
<keyword evidence="3" id="KW-1185">Reference proteome</keyword>
<dbReference type="AlphaFoldDB" id="A0A4S8NAN6"/>
<feature type="domain" description="Helix-turn-helix" evidence="1">
    <location>
        <begin position="11"/>
        <end position="56"/>
    </location>
</feature>
<dbReference type="RefSeq" id="WP_136562832.1">
    <property type="nucleotide sequence ID" value="NZ_BAABLS010000010.1"/>
</dbReference>
<organism evidence="2 3">
    <name type="scientific">Nocardioides caeni</name>
    <dbReference type="NCBI Taxonomy" id="574700"/>
    <lineage>
        <taxon>Bacteria</taxon>
        <taxon>Bacillati</taxon>
        <taxon>Actinomycetota</taxon>
        <taxon>Actinomycetes</taxon>
        <taxon>Propionibacteriales</taxon>
        <taxon>Nocardioidaceae</taxon>
        <taxon>Nocardioides</taxon>
    </lineage>
</organism>
<protein>
    <submittedName>
        <fullName evidence="2">Helix-turn-helix domain-containing protein</fullName>
    </submittedName>
</protein>
<gene>
    <name evidence="2" type="ORF">E9934_10435</name>
</gene>